<reference evidence="2" key="1">
    <citation type="journal article" date="2019" name="Int. J. Syst. Evol. Microbiol.">
        <title>The Global Catalogue of Microorganisms (GCM) 10K type strain sequencing project: providing services to taxonomists for standard genome sequencing and annotation.</title>
        <authorList>
            <consortium name="The Broad Institute Genomics Platform"/>
            <consortium name="The Broad Institute Genome Sequencing Center for Infectious Disease"/>
            <person name="Wu L."/>
            <person name="Ma J."/>
        </authorList>
    </citation>
    <scope>NUCLEOTIDE SEQUENCE [LARGE SCALE GENOMIC DNA]</scope>
    <source>
        <strain evidence="2">CGMCC 1.12376</strain>
    </source>
</reference>
<dbReference type="InterPro" id="IPR058600">
    <property type="entry name" value="YhjD-like"/>
</dbReference>
<gene>
    <name evidence="1" type="ORF">ACFSBH_12615</name>
</gene>
<dbReference type="Pfam" id="PF26325">
    <property type="entry name" value="YhjD"/>
    <property type="match status" value="1"/>
</dbReference>
<evidence type="ECO:0000313" key="1">
    <source>
        <dbReference type="EMBL" id="MFD1608482.1"/>
    </source>
</evidence>
<comment type="caution">
    <text evidence="1">The sequence shown here is derived from an EMBL/GenBank/DDBJ whole genome shotgun (WGS) entry which is preliminary data.</text>
</comment>
<proteinExistence type="predicted"/>
<organism evidence="1 2">
    <name type="scientific">Oceanobacillus luteolus</name>
    <dbReference type="NCBI Taxonomy" id="1274358"/>
    <lineage>
        <taxon>Bacteria</taxon>
        <taxon>Bacillati</taxon>
        <taxon>Bacillota</taxon>
        <taxon>Bacilli</taxon>
        <taxon>Bacillales</taxon>
        <taxon>Bacillaceae</taxon>
        <taxon>Oceanobacillus</taxon>
    </lineage>
</organism>
<protein>
    <submittedName>
        <fullName evidence="1">Uncharacterized protein</fullName>
    </submittedName>
</protein>
<sequence>MDKNELIELSISLPLALKVLLLDKKQFGLGYAGNAYLSVLNYIQGNMERDIVRIRQTLYDNHQLILQKTGETTYKIIKNNHIEYISFSKEELKEMTTNTLRKYMYNIDGKQIVPIDKQWKKLNMLPPDISFLD</sequence>
<keyword evidence="2" id="KW-1185">Reference proteome</keyword>
<dbReference type="Proteomes" id="UP001597221">
    <property type="component" value="Unassembled WGS sequence"/>
</dbReference>
<dbReference type="EMBL" id="JBHUDE010000101">
    <property type="protein sequence ID" value="MFD1608482.1"/>
    <property type="molecule type" value="Genomic_DNA"/>
</dbReference>
<name>A0ABW4HTL7_9BACI</name>
<evidence type="ECO:0000313" key="2">
    <source>
        <dbReference type="Proteomes" id="UP001597221"/>
    </source>
</evidence>
<dbReference type="RefSeq" id="WP_379597819.1">
    <property type="nucleotide sequence ID" value="NZ_JBHUDE010000101.1"/>
</dbReference>
<accession>A0ABW4HTL7</accession>